<dbReference type="PANTHER" id="PTHR11080">
    <property type="entry name" value="PYRAZINAMIDASE/NICOTINAMIDASE"/>
    <property type="match status" value="1"/>
</dbReference>
<dbReference type="EMBL" id="MTAB01000006">
    <property type="protein sequence ID" value="OSI23555.1"/>
    <property type="molecule type" value="Genomic_DNA"/>
</dbReference>
<evidence type="ECO:0000256" key="2">
    <source>
        <dbReference type="ARBA" id="ARBA00022642"/>
    </source>
</evidence>
<sequence length="211" mass="22867">MIVSIDVDAQKTFSPLCPDELPVAEGDTIVAELNAQAALADLRVMTKDAHSPFAKWIVQDAADMLRPTGMPEADLTWVPHAIVGTKGYELLDGLPSAQDYDYCVWKGVDPEYHPYGACFHDIGEKLSTGLLEWLHSKGTTMVIVGGLATDYCVKTTVLQLIKGGNWQVLVNAAACRGIAPETVELAWNEMMDAGAVVLENADSVSDYIKNQ</sequence>
<comment type="similarity">
    <text evidence="1">Belongs to the isochorismatase family.</text>
</comment>
<dbReference type="GO" id="GO:0019363">
    <property type="term" value="P:pyridine nucleotide biosynthetic process"/>
    <property type="evidence" value="ECO:0007669"/>
    <property type="project" value="UniProtKB-KW"/>
</dbReference>
<dbReference type="InterPro" id="IPR000868">
    <property type="entry name" value="Isochorismatase-like_dom"/>
</dbReference>
<evidence type="ECO:0000313" key="9">
    <source>
        <dbReference type="EMBL" id="OSI23555.1"/>
    </source>
</evidence>
<protein>
    <recommendedName>
        <fullName evidence="6">nicotinamidase</fullName>
        <ecNumber evidence="6">3.5.1.19</ecNumber>
    </recommendedName>
    <alternativeName>
        <fullName evidence="7">Nicotinamide deamidase</fullName>
    </alternativeName>
</protein>
<dbReference type="InterPro" id="IPR052347">
    <property type="entry name" value="Isochorismatase_Nicotinamidase"/>
</dbReference>
<keyword evidence="12" id="KW-1185">Reference proteome</keyword>
<evidence type="ECO:0000256" key="4">
    <source>
        <dbReference type="ARBA" id="ARBA00022801"/>
    </source>
</evidence>
<evidence type="ECO:0000256" key="3">
    <source>
        <dbReference type="ARBA" id="ARBA00022723"/>
    </source>
</evidence>
<evidence type="ECO:0000313" key="11">
    <source>
        <dbReference type="Proteomes" id="UP000193303"/>
    </source>
</evidence>
<evidence type="ECO:0000256" key="1">
    <source>
        <dbReference type="ARBA" id="ARBA00006336"/>
    </source>
</evidence>
<dbReference type="InterPro" id="IPR036380">
    <property type="entry name" value="Isochorismatase-like_sf"/>
</dbReference>
<keyword evidence="4" id="KW-0378">Hydrolase</keyword>
<reference evidence="9 12" key="1">
    <citation type="submission" date="2017-01" db="EMBL/GenBank/DDBJ databases">
        <authorList>
            <person name="Wolfgang W.J."/>
            <person name="Cole J."/>
            <person name="Wroblewski D."/>
            <person name="Mcginnis J."/>
            <person name="Musser K.A."/>
        </authorList>
    </citation>
    <scope>NUCLEOTIDE SEQUENCE</scope>
    <source>
        <strain evidence="9">124861</strain>
        <strain evidence="10 12">93087</strain>
    </source>
</reference>
<dbReference type="AlphaFoldDB" id="A0A1X3DJY9"/>
<proteinExistence type="inferred from homology"/>
<feature type="domain" description="Isochorismatase-like" evidence="8">
    <location>
        <begin position="51"/>
        <end position="201"/>
    </location>
</feature>
<name>A0A1X3DJY9_9NEIS</name>
<dbReference type="CDD" id="cd01011">
    <property type="entry name" value="nicotinamidase"/>
    <property type="match status" value="1"/>
</dbReference>
<organism evidence="9 11">
    <name type="scientific">Neisseria dumasiana</name>
    <dbReference type="NCBI Taxonomy" id="1931275"/>
    <lineage>
        <taxon>Bacteria</taxon>
        <taxon>Pseudomonadati</taxon>
        <taxon>Pseudomonadota</taxon>
        <taxon>Betaproteobacteria</taxon>
        <taxon>Neisseriales</taxon>
        <taxon>Neisseriaceae</taxon>
        <taxon>Neisseria</taxon>
    </lineage>
</organism>
<dbReference type="GO" id="GO:0008936">
    <property type="term" value="F:nicotinamidase activity"/>
    <property type="evidence" value="ECO:0007669"/>
    <property type="project" value="UniProtKB-EC"/>
</dbReference>
<dbReference type="Gene3D" id="3.40.50.850">
    <property type="entry name" value="Isochorismatase-like"/>
    <property type="match status" value="1"/>
</dbReference>
<keyword evidence="2" id="KW-0662">Pyridine nucleotide biosynthesis</keyword>
<dbReference type="EC" id="3.5.1.19" evidence="6"/>
<comment type="pathway">
    <text evidence="5">Cofactor biosynthesis; nicotinate biosynthesis; nicotinate from nicotinamide: step 1/1.</text>
</comment>
<dbReference type="RefSeq" id="WP_085355592.1">
    <property type="nucleotide sequence ID" value="NZ_CP091509.1"/>
</dbReference>
<accession>A0A1X3DJY9</accession>
<dbReference type="PANTHER" id="PTHR11080:SF2">
    <property type="entry name" value="LD05707P"/>
    <property type="match status" value="1"/>
</dbReference>
<dbReference type="EMBL" id="MTAC01000012">
    <property type="protein sequence ID" value="OSI35035.1"/>
    <property type="molecule type" value="Genomic_DNA"/>
</dbReference>
<keyword evidence="3" id="KW-0479">Metal-binding</keyword>
<dbReference type="Proteomes" id="UP000193346">
    <property type="component" value="Unassembled WGS sequence"/>
</dbReference>
<gene>
    <name evidence="9" type="ORF">BV912_03880</name>
    <name evidence="10" type="ORF">BV913_05910</name>
</gene>
<comment type="caution">
    <text evidence="9">The sequence shown here is derived from an EMBL/GenBank/DDBJ whole genome shotgun (WGS) entry which is preliminary data.</text>
</comment>
<dbReference type="GO" id="GO:0046872">
    <property type="term" value="F:metal ion binding"/>
    <property type="evidence" value="ECO:0007669"/>
    <property type="project" value="UniProtKB-KW"/>
</dbReference>
<dbReference type="STRING" id="1931275.BV914_01165"/>
<dbReference type="SUPFAM" id="SSF52499">
    <property type="entry name" value="Isochorismatase-like hydrolases"/>
    <property type="match status" value="1"/>
</dbReference>
<evidence type="ECO:0000313" key="12">
    <source>
        <dbReference type="Proteomes" id="UP000193346"/>
    </source>
</evidence>
<reference evidence="11" key="2">
    <citation type="submission" date="2017-01" db="EMBL/GenBank/DDBJ databases">
        <authorList>
            <person name="Mah S.A."/>
            <person name="Swanson W.J."/>
            <person name="Moy G.W."/>
            <person name="Vacquier V.D."/>
        </authorList>
    </citation>
    <scope>NUCLEOTIDE SEQUENCE [LARGE SCALE GENOMIC DNA]</scope>
    <source>
        <strain evidence="11">124861</strain>
    </source>
</reference>
<evidence type="ECO:0000256" key="6">
    <source>
        <dbReference type="ARBA" id="ARBA00039017"/>
    </source>
</evidence>
<dbReference type="Proteomes" id="UP000193303">
    <property type="component" value="Unassembled WGS sequence"/>
</dbReference>
<dbReference type="Pfam" id="PF00857">
    <property type="entry name" value="Isochorismatase"/>
    <property type="match status" value="1"/>
</dbReference>
<evidence type="ECO:0000256" key="5">
    <source>
        <dbReference type="ARBA" id="ARBA00037900"/>
    </source>
</evidence>
<evidence type="ECO:0000256" key="7">
    <source>
        <dbReference type="ARBA" id="ARBA00043224"/>
    </source>
</evidence>
<evidence type="ECO:0000313" key="10">
    <source>
        <dbReference type="EMBL" id="OSI35035.1"/>
    </source>
</evidence>
<dbReference type="OrthoDB" id="9791276at2"/>
<evidence type="ECO:0000259" key="8">
    <source>
        <dbReference type="Pfam" id="PF00857"/>
    </source>
</evidence>